<reference evidence="5" key="1">
    <citation type="submission" date="2015-03" db="EMBL/GenBank/DDBJ databases">
        <authorList>
            <person name="Urmite Genomes"/>
        </authorList>
    </citation>
    <scope>NUCLEOTIDE SEQUENCE [LARGE SCALE GENOMIC DNA]</scope>
    <source>
        <strain evidence="5">FF10</strain>
    </source>
</reference>
<feature type="transmembrane region" description="Helical" evidence="2">
    <location>
        <begin position="127"/>
        <end position="145"/>
    </location>
</feature>
<keyword evidence="2" id="KW-1133">Transmembrane helix</keyword>
<dbReference type="GO" id="GO:0080120">
    <property type="term" value="P:CAAX-box protein maturation"/>
    <property type="evidence" value="ECO:0007669"/>
    <property type="project" value="UniProtKB-ARBA"/>
</dbReference>
<dbReference type="InterPro" id="IPR052710">
    <property type="entry name" value="CAAX_protease"/>
</dbReference>
<dbReference type="Pfam" id="PF02517">
    <property type="entry name" value="Rce1-like"/>
    <property type="match status" value="1"/>
</dbReference>
<comment type="similarity">
    <text evidence="1">Belongs to the UPF0177 family.</text>
</comment>
<gene>
    <name evidence="4" type="ORF">BN1356_01270</name>
</gene>
<evidence type="ECO:0000256" key="2">
    <source>
        <dbReference type="SAM" id="Phobius"/>
    </source>
</evidence>
<sequence>MKKILINALIVLGLIALVLAINSGSIVLMGIEENLNPVLKWLAVLVYIALVIIVILWLWKWYQKKVPLDIKNQKIGWKDMGIVFLLYLAGRIVAVVGTVVNQMLSGNAMSMNDQAIFGLLDRMKEGFLPFAFLFLLTISFIAPLIEELVFRGLASKLLFPRGKTWLAGIVTSILFALPHSSNLVEAIMYFGIGGLLYLAYVRRGNIKDSICLHILNNLPPALYLLYLILS</sequence>
<dbReference type="OrthoDB" id="8607342at2"/>
<feature type="transmembrane region" description="Helical" evidence="2">
    <location>
        <begin position="39"/>
        <end position="59"/>
    </location>
</feature>
<dbReference type="InterPro" id="IPR003675">
    <property type="entry name" value="Rce1/LyrA-like_dom"/>
</dbReference>
<dbReference type="AlphaFoldDB" id="A0A0E3WF59"/>
<organism evidence="4 5">
    <name type="scientific">Streptococcus varani</name>
    <dbReference type="NCBI Taxonomy" id="1608583"/>
    <lineage>
        <taxon>Bacteria</taxon>
        <taxon>Bacillati</taxon>
        <taxon>Bacillota</taxon>
        <taxon>Bacilli</taxon>
        <taxon>Lactobacillales</taxon>
        <taxon>Streptococcaceae</taxon>
        <taxon>Streptococcus</taxon>
    </lineage>
</organism>
<evidence type="ECO:0000256" key="1">
    <source>
        <dbReference type="ARBA" id="ARBA00009067"/>
    </source>
</evidence>
<feature type="transmembrane region" description="Helical" evidence="2">
    <location>
        <begin position="157"/>
        <end position="177"/>
    </location>
</feature>
<evidence type="ECO:0000313" key="4">
    <source>
        <dbReference type="EMBL" id="CQR24923.1"/>
    </source>
</evidence>
<accession>A0A0E3WF59</accession>
<keyword evidence="2" id="KW-0472">Membrane</keyword>
<name>A0A0E3WF59_9STRE</name>
<feature type="transmembrane region" description="Helical" evidence="2">
    <location>
        <begin position="80"/>
        <end position="100"/>
    </location>
</feature>
<dbReference type="GO" id="GO:0004175">
    <property type="term" value="F:endopeptidase activity"/>
    <property type="evidence" value="ECO:0007669"/>
    <property type="project" value="UniProtKB-ARBA"/>
</dbReference>
<keyword evidence="4" id="KW-0645">Protease</keyword>
<dbReference type="GO" id="GO:0006508">
    <property type="term" value="P:proteolysis"/>
    <property type="evidence" value="ECO:0007669"/>
    <property type="project" value="UniProtKB-KW"/>
</dbReference>
<keyword evidence="5" id="KW-1185">Reference proteome</keyword>
<evidence type="ECO:0000259" key="3">
    <source>
        <dbReference type="Pfam" id="PF02517"/>
    </source>
</evidence>
<dbReference type="EMBL" id="CTEN01000003">
    <property type="protein sequence ID" value="CQR24923.1"/>
    <property type="molecule type" value="Genomic_DNA"/>
</dbReference>
<keyword evidence="2" id="KW-0812">Transmembrane</keyword>
<evidence type="ECO:0000313" key="5">
    <source>
        <dbReference type="Proteomes" id="UP000198604"/>
    </source>
</evidence>
<proteinExistence type="inferred from homology"/>
<dbReference type="RefSeq" id="WP_093650539.1">
    <property type="nucleotide sequence ID" value="NZ_CTEN01000003.1"/>
</dbReference>
<protein>
    <submittedName>
        <fullName evidence="4">CAAX amino terminal protease family protein</fullName>
    </submittedName>
</protein>
<dbReference type="Proteomes" id="UP000198604">
    <property type="component" value="Unassembled WGS sequence"/>
</dbReference>
<keyword evidence="4" id="KW-0378">Hydrolase</keyword>
<dbReference type="STRING" id="1608583.BN1356_01270"/>
<feature type="transmembrane region" description="Helical" evidence="2">
    <location>
        <begin position="183"/>
        <end position="201"/>
    </location>
</feature>
<feature type="domain" description="CAAX prenyl protease 2/Lysostaphin resistance protein A-like" evidence="3">
    <location>
        <begin position="131"/>
        <end position="218"/>
    </location>
</feature>
<dbReference type="PANTHER" id="PTHR36435:SF1">
    <property type="entry name" value="CAAX AMINO TERMINAL PROTEASE FAMILY PROTEIN"/>
    <property type="match status" value="1"/>
</dbReference>
<dbReference type="PANTHER" id="PTHR36435">
    <property type="entry name" value="SLR1288 PROTEIN"/>
    <property type="match status" value="1"/>
</dbReference>